<keyword evidence="1" id="KW-0472">Membrane</keyword>
<sequence length="61" mass="6976">MRLRPYHYLGILPVSISCFASYLSISSNTKTIINLIAALLVITSIPLSYRDYKKSKRESRL</sequence>
<protein>
    <recommendedName>
        <fullName evidence="4">Lipoprotein</fullName>
    </recommendedName>
</protein>
<evidence type="ECO:0008006" key="4">
    <source>
        <dbReference type="Google" id="ProtNLM"/>
    </source>
</evidence>
<gene>
    <name evidence="2" type="ORF">FC756_08225</name>
</gene>
<dbReference type="AlphaFoldDB" id="A0A4U2Z6U6"/>
<feature type="transmembrane region" description="Helical" evidence="1">
    <location>
        <begin position="7"/>
        <end position="25"/>
    </location>
</feature>
<evidence type="ECO:0000256" key="1">
    <source>
        <dbReference type="SAM" id="Phobius"/>
    </source>
</evidence>
<dbReference type="PROSITE" id="PS51257">
    <property type="entry name" value="PROKAR_LIPOPROTEIN"/>
    <property type="match status" value="1"/>
</dbReference>
<organism evidence="2 3">
    <name type="scientific">Lysinibacillus mangiferihumi</name>
    <dbReference type="NCBI Taxonomy" id="1130819"/>
    <lineage>
        <taxon>Bacteria</taxon>
        <taxon>Bacillati</taxon>
        <taxon>Bacillota</taxon>
        <taxon>Bacilli</taxon>
        <taxon>Bacillales</taxon>
        <taxon>Bacillaceae</taxon>
        <taxon>Lysinibacillus</taxon>
    </lineage>
</organism>
<dbReference type="RefSeq" id="WP_137067737.1">
    <property type="nucleotide sequence ID" value="NZ_PYWM01000001.1"/>
</dbReference>
<dbReference type="EMBL" id="SZPU01000022">
    <property type="protein sequence ID" value="TKI70086.1"/>
    <property type="molecule type" value="Genomic_DNA"/>
</dbReference>
<keyword evidence="1" id="KW-0812">Transmembrane</keyword>
<feature type="transmembrane region" description="Helical" evidence="1">
    <location>
        <begin position="31"/>
        <end position="49"/>
    </location>
</feature>
<proteinExistence type="predicted"/>
<reference evidence="2 3" key="1">
    <citation type="submission" date="2019-04" db="EMBL/GenBank/DDBJ databases">
        <title>Lysinibacillus genome sequencing.</title>
        <authorList>
            <person name="Dunlap C."/>
        </authorList>
    </citation>
    <scope>NUCLEOTIDE SEQUENCE [LARGE SCALE GENOMIC DNA]</scope>
    <source>
        <strain evidence="2 3">CCTCC AB 2010389</strain>
    </source>
</reference>
<evidence type="ECO:0000313" key="2">
    <source>
        <dbReference type="EMBL" id="TKI70086.1"/>
    </source>
</evidence>
<comment type="caution">
    <text evidence="2">The sequence shown here is derived from an EMBL/GenBank/DDBJ whole genome shotgun (WGS) entry which is preliminary data.</text>
</comment>
<name>A0A4U2Z6U6_9BACI</name>
<accession>A0A4U2Z6U6</accession>
<keyword evidence="1" id="KW-1133">Transmembrane helix</keyword>
<evidence type="ECO:0000313" key="3">
    <source>
        <dbReference type="Proteomes" id="UP000308744"/>
    </source>
</evidence>
<keyword evidence="3" id="KW-1185">Reference proteome</keyword>
<dbReference type="Proteomes" id="UP000308744">
    <property type="component" value="Unassembled WGS sequence"/>
</dbReference>